<protein>
    <submittedName>
        <fullName evidence="2">Uncharacterized protein</fullName>
    </submittedName>
</protein>
<sequence length="111" mass="12590">IPVISNCNYKLPPLVSRCPFASLVRFSPLTCVRPTMYRDVIYVLSSENERIQRNTILIETRLKIFPPPRADHVRTTDGAVSVKDPPGSPQRLRTPCRRHGLFRVVPPRPSG</sequence>
<evidence type="ECO:0000313" key="3">
    <source>
        <dbReference type="Proteomes" id="UP000828390"/>
    </source>
</evidence>
<accession>A0A9D4MZY6</accession>
<dbReference type="AlphaFoldDB" id="A0A9D4MZY6"/>
<comment type="caution">
    <text evidence="2">The sequence shown here is derived from an EMBL/GenBank/DDBJ whole genome shotgun (WGS) entry which is preliminary data.</text>
</comment>
<reference evidence="2" key="2">
    <citation type="submission" date="2020-11" db="EMBL/GenBank/DDBJ databases">
        <authorList>
            <person name="McCartney M.A."/>
            <person name="Auch B."/>
            <person name="Kono T."/>
            <person name="Mallez S."/>
            <person name="Becker A."/>
            <person name="Gohl D.M."/>
            <person name="Silverstein K.A.T."/>
            <person name="Koren S."/>
            <person name="Bechman K.B."/>
            <person name="Herman A."/>
            <person name="Abrahante J.E."/>
            <person name="Garbe J."/>
        </authorList>
    </citation>
    <scope>NUCLEOTIDE SEQUENCE</scope>
    <source>
        <strain evidence="2">Duluth1</strain>
        <tissue evidence="2">Whole animal</tissue>
    </source>
</reference>
<evidence type="ECO:0000256" key="1">
    <source>
        <dbReference type="SAM" id="MobiDB-lite"/>
    </source>
</evidence>
<feature type="region of interest" description="Disordered" evidence="1">
    <location>
        <begin position="69"/>
        <end position="93"/>
    </location>
</feature>
<dbReference type="Proteomes" id="UP000828390">
    <property type="component" value="Unassembled WGS sequence"/>
</dbReference>
<name>A0A9D4MZY6_DREPO</name>
<proteinExistence type="predicted"/>
<feature type="non-terminal residue" evidence="2">
    <location>
        <position position="111"/>
    </location>
</feature>
<reference evidence="2" key="1">
    <citation type="journal article" date="2019" name="bioRxiv">
        <title>The Genome of the Zebra Mussel, Dreissena polymorpha: A Resource for Invasive Species Research.</title>
        <authorList>
            <person name="McCartney M.A."/>
            <person name="Auch B."/>
            <person name="Kono T."/>
            <person name="Mallez S."/>
            <person name="Zhang Y."/>
            <person name="Obille A."/>
            <person name="Becker A."/>
            <person name="Abrahante J.E."/>
            <person name="Garbe J."/>
            <person name="Badalamenti J.P."/>
            <person name="Herman A."/>
            <person name="Mangelson H."/>
            <person name="Liachko I."/>
            <person name="Sullivan S."/>
            <person name="Sone E.D."/>
            <person name="Koren S."/>
            <person name="Silverstein K.A.T."/>
            <person name="Beckman K.B."/>
            <person name="Gohl D.M."/>
        </authorList>
    </citation>
    <scope>NUCLEOTIDE SEQUENCE</scope>
    <source>
        <strain evidence="2">Duluth1</strain>
        <tissue evidence="2">Whole animal</tissue>
    </source>
</reference>
<keyword evidence="3" id="KW-1185">Reference proteome</keyword>
<organism evidence="2 3">
    <name type="scientific">Dreissena polymorpha</name>
    <name type="common">Zebra mussel</name>
    <name type="synonym">Mytilus polymorpha</name>
    <dbReference type="NCBI Taxonomy" id="45954"/>
    <lineage>
        <taxon>Eukaryota</taxon>
        <taxon>Metazoa</taxon>
        <taxon>Spiralia</taxon>
        <taxon>Lophotrochozoa</taxon>
        <taxon>Mollusca</taxon>
        <taxon>Bivalvia</taxon>
        <taxon>Autobranchia</taxon>
        <taxon>Heteroconchia</taxon>
        <taxon>Euheterodonta</taxon>
        <taxon>Imparidentia</taxon>
        <taxon>Neoheterodontei</taxon>
        <taxon>Myida</taxon>
        <taxon>Dreissenoidea</taxon>
        <taxon>Dreissenidae</taxon>
        <taxon>Dreissena</taxon>
    </lineage>
</organism>
<dbReference type="EMBL" id="JAIWYP010000001">
    <property type="protein sequence ID" value="KAH3887107.1"/>
    <property type="molecule type" value="Genomic_DNA"/>
</dbReference>
<evidence type="ECO:0000313" key="2">
    <source>
        <dbReference type="EMBL" id="KAH3887107.1"/>
    </source>
</evidence>
<gene>
    <name evidence="2" type="ORF">DPMN_011122</name>
</gene>